<accession>A0A1Y1QIT6</accession>
<dbReference type="SUPFAM" id="SSF54523">
    <property type="entry name" value="Pili subunits"/>
    <property type="match status" value="1"/>
</dbReference>
<gene>
    <name evidence="2" type="ORF">BWK73_30245</name>
</gene>
<dbReference type="NCBIfam" id="TIGR02532">
    <property type="entry name" value="IV_pilin_GFxxxE"/>
    <property type="match status" value="1"/>
</dbReference>
<keyword evidence="1" id="KW-0812">Transmembrane</keyword>
<dbReference type="Pfam" id="PF07963">
    <property type="entry name" value="N_methyl"/>
    <property type="match status" value="1"/>
</dbReference>
<dbReference type="AlphaFoldDB" id="A0A1Y1QIT6"/>
<feature type="transmembrane region" description="Helical" evidence="1">
    <location>
        <begin position="7"/>
        <end position="27"/>
    </location>
</feature>
<keyword evidence="1" id="KW-0472">Membrane</keyword>
<dbReference type="InterPro" id="IPR045584">
    <property type="entry name" value="Pilin-like"/>
</dbReference>
<evidence type="ECO:0008006" key="4">
    <source>
        <dbReference type="Google" id="ProtNLM"/>
    </source>
</evidence>
<dbReference type="Proteomes" id="UP000192491">
    <property type="component" value="Unassembled WGS sequence"/>
</dbReference>
<proteinExistence type="predicted"/>
<reference evidence="2 3" key="1">
    <citation type="submission" date="2017-01" db="EMBL/GenBank/DDBJ databases">
        <title>Novel large sulfur bacteria in the metagenomes of groundwater-fed chemosynthetic microbial mats in the Lake Huron basin.</title>
        <authorList>
            <person name="Sharrar A.M."/>
            <person name="Flood B.E."/>
            <person name="Bailey J.V."/>
            <person name="Jones D.S."/>
            <person name="Biddanda B."/>
            <person name="Ruberg S.A."/>
            <person name="Marcus D.N."/>
            <person name="Dick G.J."/>
        </authorList>
    </citation>
    <scope>NUCLEOTIDE SEQUENCE [LARGE SCALE GENOMIC DNA]</scope>
    <source>
        <strain evidence="2">A8</strain>
    </source>
</reference>
<protein>
    <recommendedName>
        <fullName evidence="4">Prepilin-type N-terminal cleavage/methylation domain-containing protein</fullName>
    </recommendedName>
</protein>
<evidence type="ECO:0000313" key="3">
    <source>
        <dbReference type="Proteomes" id="UP000192491"/>
    </source>
</evidence>
<keyword evidence="1" id="KW-1133">Transmembrane helix</keyword>
<comment type="caution">
    <text evidence="2">The sequence shown here is derived from an EMBL/GenBank/DDBJ whole genome shotgun (WGS) entry which is preliminary data.</text>
</comment>
<dbReference type="Gene3D" id="3.30.700.10">
    <property type="entry name" value="Glycoprotein, Type 4 Pilin"/>
    <property type="match status" value="1"/>
</dbReference>
<evidence type="ECO:0000313" key="2">
    <source>
        <dbReference type="EMBL" id="OQX06678.1"/>
    </source>
</evidence>
<dbReference type="EMBL" id="MTEJ01000234">
    <property type="protein sequence ID" value="OQX06678.1"/>
    <property type="molecule type" value="Genomic_DNA"/>
</dbReference>
<sequence>MKQARGFTLVELMISLAIFALLLTLSYQSVNLLLDAGRQVAEPQAELQQLHCALDRARSAATSGIAPDEYERGTTRK</sequence>
<dbReference type="InterPro" id="IPR012902">
    <property type="entry name" value="N_methyl_site"/>
</dbReference>
<name>A0A1Y1QIT6_9GAMM</name>
<organism evidence="2 3">
    <name type="scientific">Thiothrix lacustris</name>
    <dbReference type="NCBI Taxonomy" id="525917"/>
    <lineage>
        <taxon>Bacteria</taxon>
        <taxon>Pseudomonadati</taxon>
        <taxon>Pseudomonadota</taxon>
        <taxon>Gammaproteobacteria</taxon>
        <taxon>Thiotrichales</taxon>
        <taxon>Thiotrichaceae</taxon>
        <taxon>Thiothrix</taxon>
    </lineage>
</organism>
<evidence type="ECO:0000256" key="1">
    <source>
        <dbReference type="SAM" id="Phobius"/>
    </source>
</evidence>
<dbReference type="PROSITE" id="PS00409">
    <property type="entry name" value="PROKAR_NTER_METHYL"/>
    <property type="match status" value="1"/>
</dbReference>